<dbReference type="Proteomes" id="UP000006055">
    <property type="component" value="Chromosome"/>
</dbReference>
<dbReference type="HOGENOM" id="CLU_1977960_0_0_7"/>
<dbReference type="EMBL" id="CP003360">
    <property type="protein sequence ID" value="AFM26299.1"/>
    <property type="molecule type" value="Genomic_DNA"/>
</dbReference>
<proteinExistence type="predicted"/>
<accession>I4C9Q8</accession>
<dbReference type="KEGG" id="dti:Desti_3653"/>
<protein>
    <submittedName>
        <fullName evidence="1">Uncharacterized protein</fullName>
    </submittedName>
</protein>
<dbReference type="STRING" id="706587.Desti_3653"/>
<dbReference type="Pfam" id="PF11950">
    <property type="entry name" value="DUF3467"/>
    <property type="match status" value="1"/>
</dbReference>
<dbReference type="AlphaFoldDB" id="I4C9Q8"/>
<dbReference type="InterPro" id="IPR021857">
    <property type="entry name" value="DUF3467"/>
</dbReference>
<organism evidence="1 2">
    <name type="scientific">Desulfomonile tiedjei (strain ATCC 49306 / DSM 6799 / DCB-1)</name>
    <dbReference type="NCBI Taxonomy" id="706587"/>
    <lineage>
        <taxon>Bacteria</taxon>
        <taxon>Pseudomonadati</taxon>
        <taxon>Thermodesulfobacteriota</taxon>
        <taxon>Desulfomonilia</taxon>
        <taxon>Desulfomonilales</taxon>
        <taxon>Desulfomonilaceae</taxon>
        <taxon>Desulfomonile</taxon>
    </lineage>
</organism>
<evidence type="ECO:0000313" key="1">
    <source>
        <dbReference type="EMBL" id="AFM26299.1"/>
    </source>
</evidence>
<sequence length="126" mass="13716">MADQRFQIQGMPVQGQGRMMQGAGQQVMMPQYGGGAGGAEGMMVRRMAAREGMESYYSNCAVVASSPREISVLFGRYVTPPPGSGSAELNPVYERQIYMTVEQAEDLAKALIETVKLFKAKANQQD</sequence>
<reference evidence="2" key="1">
    <citation type="submission" date="2012-06" db="EMBL/GenBank/DDBJ databases">
        <title>Complete sequence of chromosome of Desulfomonile tiedjei DSM 6799.</title>
        <authorList>
            <person name="Lucas S."/>
            <person name="Copeland A."/>
            <person name="Lapidus A."/>
            <person name="Glavina del Rio T."/>
            <person name="Dalin E."/>
            <person name="Tice H."/>
            <person name="Bruce D."/>
            <person name="Goodwin L."/>
            <person name="Pitluck S."/>
            <person name="Peters L."/>
            <person name="Ovchinnikova G."/>
            <person name="Zeytun A."/>
            <person name="Lu M."/>
            <person name="Kyrpides N."/>
            <person name="Mavromatis K."/>
            <person name="Ivanova N."/>
            <person name="Brettin T."/>
            <person name="Detter J.C."/>
            <person name="Han C."/>
            <person name="Larimer F."/>
            <person name="Land M."/>
            <person name="Hauser L."/>
            <person name="Markowitz V."/>
            <person name="Cheng J.-F."/>
            <person name="Hugenholtz P."/>
            <person name="Woyke T."/>
            <person name="Wu D."/>
            <person name="Spring S."/>
            <person name="Schroeder M."/>
            <person name="Brambilla E."/>
            <person name="Klenk H.-P."/>
            <person name="Eisen J.A."/>
        </authorList>
    </citation>
    <scope>NUCLEOTIDE SEQUENCE [LARGE SCALE GENOMIC DNA]</scope>
    <source>
        <strain evidence="2">ATCC 49306 / DSM 6799 / DCB-1</strain>
    </source>
</reference>
<dbReference type="RefSeq" id="WP_014811427.1">
    <property type="nucleotide sequence ID" value="NC_018025.1"/>
</dbReference>
<name>I4C9Q8_DESTA</name>
<gene>
    <name evidence="1" type="ordered locus">Desti_3653</name>
</gene>
<keyword evidence="2" id="KW-1185">Reference proteome</keyword>
<evidence type="ECO:0000313" key="2">
    <source>
        <dbReference type="Proteomes" id="UP000006055"/>
    </source>
</evidence>